<keyword evidence="2" id="KW-1185">Reference proteome</keyword>
<organism evidence="1 2">
    <name type="scientific">Dryococelus australis</name>
    <dbReference type="NCBI Taxonomy" id="614101"/>
    <lineage>
        <taxon>Eukaryota</taxon>
        <taxon>Metazoa</taxon>
        <taxon>Ecdysozoa</taxon>
        <taxon>Arthropoda</taxon>
        <taxon>Hexapoda</taxon>
        <taxon>Insecta</taxon>
        <taxon>Pterygota</taxon>
        <taxon>Neoptera</taxon>
        <taxon>Polyneoptera</taxon>
        <taxon>Phasmatodea</taxon>
        <taxon>Verophasmatodea</taxon>
        <taxon>Anareolatae</taxon>
        <taxon>Phasmatidae</taxon>
        <taxon>Eurycanthinae</taxon>
        <taxon>Dryococelus</taxon>
    </lineage>
</organism>
<comment type="caution">
    <text evidence="1">The sequence shown here is derived from an EMBL/GenBank/DDBJ whole genome shotgun (WGS) entry which is preliminary data.</text>
</comment>
<protein>
    <submittedName>
        <fullName evidence="1">Uncharacterized protein</fullName>
    </submittedName>
</protein>
<sequence>MSRPKKKPPNYVMNLASLPPTSASARQHSLLKLDRRTGTIKNSHINFTPSARQLDASRTLWLQRRLLPKFECAGEFCFKWNIPDSEDEDDIEGNCDIEDHVEAKCTNASTREKL</sequence>
<accession>A0ABQ9GUS2</accession>
<gene>
    <name evidence="1" type="ORF">PR048_023658</name>
</gene>
<evidence type="ECO:0000313" key="2">
    <source>
        <dbReference type="Proteomes" id="UP001159363"/>
    </source>
</evidence>
<reference evidence="1 2" key="1">
    <citation type="submission" date="2023-02" db="EMBL/GenBank/DDBJ databases">
        <title>LHISI_Scaffold_Assembly.</title>
        <authorList>
            <person name="Stuart O.P."/>
            <person name="Cleave R."/>
            <person name="Magrath M.J.L."/>
            <person name="Mikheyev A.S."/>
        </authorList>
    </citation>
    <scope>NUCLEOTIDE SEQUENCE [LARGE SCALE GENOMIC DNA]</scope>
    <source>
        <strain evidence="1">Daus_M_001</strain>
        <tissue evidence="1">Leg muscle</tissue>
    </source>
</reference>
<dbReference type="EMBL" id="JARBHB010000009">
    <property type="protein sequence ID" value="KAJ8875759.1"/>
    <property type="molecule type" value="Genomic_DNA"/>
</dbReference>
<feature type="non-terminal residue" evidence="1">
    <location>
        <position position="114"/>
    </location>
</feature>
<proteinExistence type="predicted"/>
<evidence type="ECO:0000313" key="1">
    <source>
        <dbReference type="EMBL" id="KAJ8875759.1"/>
    </source>
</evidence>
<dbReference type="Proteomes" id="UP001159363">
    <property type="component" value="Chromosome 8"/>
</dbReference>
<name>A0ABQ9GUS2_9NEOP</name>